<feature type="chain" id="PRO_5019374210" evidence="1">
    <location>
        <begin position="26"/>
        <end position="152"/>
    </location>
</feature>
<protein>
    <submittedName>
        <fullName evidence="3">DUF2147 domain-containing protein</fullName>
    </submittedName>
</protein>
<dbReference type="Pfam" id="PF09917">
    <property type="entry name" value="DUF2147"/>
    <property type="match status" value="1"/>
</dbReference>
<dbReference type="KEGG" id="xbc:ELE36_06575"/>
<evidence type="ECO:0000313" key="3">
    <source>
        <dbReference type="EMBL" id="QBB70054.1"/>
    </source>
</evidence>
<dbReference type="EMBL" id="CP035704">
    <property type="protein sequence ID" value="QBB70054.1"/>
    <property type="molecule type" value="Genomic_DNA"/>
</dbReference>
<dbReference type="InterPro" id="IPR019223">
    <property type="entry name" value="DUF2147"/>
</dbReference>
<gene>
    <name evidence="3" type="ORF">ELE36_06575</name>
</gene>
<organism evidence="3 4">
    <name type="scientific">Pseudolysobacter antarcticus</name>
    <dbReference type="NCBI Taxonomy" id="2511995"/>
    <lineage>
        <taxon>Bacteria</taxon>
        <taxon>Pseudomonadati</taxon>
        <taxon>Pseudomonadota</taxon>
        <taxon>Gammaproteobacteria</taxon>
        <taxon>Lysobacterales</taxon>
        <taxon>Rhodanobacteraceae</taxon>
        <taxon>Pseudolysobacter</taxon>
    </lineage>
</organism>
<dbReference type="OrthoDB" id="9814399at2"/>
<evidence type="ECO:0000256" key="1">
    <source>
        <dbReference type="SAM" id="SignalP"/>
    </source>
</evidence>
<accession>A0A411HI19</accession>
<dbReference type="Proteomes" id="UP000291562">
    <property type="component" value="Chromosome"/>
</dbReference>
<dbReference type="AlphaFoldDB" id="A0A411HI19"/>
<dbReference type="PANTHER" id="PTHR36919">
    <property type="entry name" value="BLR1215 PROTEIN"/>
    <property type="match status" value="1"/>
</dbReference>
<proteinExistence type="predicted"/>
<reference evidence="3 4" key="1">
    <citation type="submission" date="2019-01" db="EMBL/GenBank/DDBJ databases">
        <title>Pseudolysobacter antarctica gen. nov., sp. nov., isolated from Fildes Peninsula, Antarctica.</title>
        <authorList>
            <person name="Wei Z."/>
            <person name="Peng F."/>
        </authorList>
    </citation>
    <scope>NUCLEOTIDE SEQUENCE [LARGE SCALE GENOMIC DNA]</scope>
    <source>
        <strain evidence="3 4">AQ6-296</strain>
    </source>
</reference>
<sequence>MFMIIARTRTFLLSVFLLISTPLLAATETPVGVWKNIDDVTGQAKALIEISANAGVLEGRIVQLFRQPDEEQNPICIKCAGVLHDQLVLGMTILTGLKKDGDEWDDGAILDPNNGKVYRCKIALVDGGTKLEVRGFIGISLFGRTQVWERQP</sequence>
<evidence type="ECO:0000259" key="2">
    <source>
        <dbReference type="Pfam" id="PF09917"/>
    </source>
</evidence>
<feature type="domain" description="DUF2147" evidence="2">
    <location>
        <begin position="32"/>
        <end position="150"/>
    </location>
</feature>
<keyword evidence="4" id="KW-1185">Reference proteome</keyword>
<dbReference type="PANTHER" id="PTHR36919:SF3">
    <property type="entry name" value="BLL5882 PROTEIN"/>
    <property type="match status" value="1"/>
</dbReference>
<keyword evidence="1" id="KW-0732">Signal</keyword>
<evidence type="ECO:0000313" key="4">
    <source>
        <dbReference type="Proteomes" id="UP000291562"/>
    </source>
</evidence>
<name>A0A411HI19_9GAMM</name>
<dbReference type="Gene3D" id="2.40.128.520">
    <property type="match status" value="1"/>
</dbReference>
<feature type="signal peptide" evidence="1">
    <location>
        <begin position="1"/>
        <end position="25"/>
    </location>
</feature>